<feature type="non-terminal residue" evidence="2">
    <location>
        <position position="1"/>
    </location>
</feature>
<feature type="compositionally biased region" description="Low complexity" evidence="1">
    <location>
        <begin position="103"/>
        <end position="115"/>
    </location>
</feature>
<feature type="region of interest" description="Disordered" evidence="1">
    <location>
        <begin position="1"/>
        <end position="56"/>
    </location>
</feature>
<gene>
    <name evidence="2" type="ORF">Tci_458658</name>
</gene>
<dbReference type="AlphaFoldDB" id="A0A699HUJ3"/>
<feature type="compositionally biased region" description="Low complexity" evidence="1">
    <location>
        <begin position="183"/>
        <end position="208"/>
    </location>
</feature>
<proteinExistence type="predicted"/>
<protein>
    <submittedName>
        <fullName evidence="2">Uncharacterized protein</fullName>
    </submittedName>
</protein>
<feature type="region of interest" description="Disordered" evidence="1">
    <location>
        <begin position="103"/>
        <end position="124"/>
    </location>
</feature>
<organism evidence="2">
    <name type="scientific">Tanacetum cinerariifolium</name>
    <name type="common">Dalmatian daisy</name>
    <name type="synonym">Chrysanthemum cinerariifolium</name>
    <dbReference type="NCBI Taxonomy" id="118510"/>
    <lineage>
        <taxon>Eukaryota</taxon>
        <taxon>Viridiplantae</taxon>
        <taxon>Streptophyta</taxon>
        <taxon>Embryophyta</taxon>
        <taxon>Tracheophyta</taxon>
        <taxon>Spermatophyta</taxon>
        <taxon>Magnoliopsida</taxon>
        <taxon>eudicotyledons</taxon>
        <taxon>Gunneridae</taxon>
        <taxon>Pentapetalae</taxon>
        <taxon>asterids</taxon>
        <taxon>campanulids</taxon>
        <taxon>Asterales</taxon>
        <taxon>Asteraceae</taxon>
        <taxon>Asteroideae</taxon>
        <taxon>Anthemideae</taxon>
        <taxon>Anthemidinae</taxon>
        <taxon>Tanacetum</taxon>
    </lineage>
</organism>
<dbReference type="EMBL" id="BKCJ010217302">
    <property type="protein sequence ID" value="GEY86684.1"/>
    <property type="molecule type" value="Genomic_DNA"/>
</dbReference>
<sequence>SDEEGSLVVRVGAQDEGQAGPNPGVQTKGHVGSNSGDDAGPQPQSSHVVHDGPNLEHMDLKATDVSTQQNPEQIDEGFTATAYPNIQENLKLTVEEQPLQATATETTTTTTTTTTHPPPPQPQQSTIDSILIKHISELKQIMANLIQDNKHLEERLINFLLTWPKHEERRKGDMIHRKHHRVSTSSSTSSSTTSSQSDQSKSTAAPSSSKTTALAKFTAWTTTNTRLRSSVSLILEDLHMDDDVAPDEQVHSSDDEDIGNAHIPKYQMEEFHKLLTDSVDQSIIREMVPDQMWIEEECKYDIAAMYGISHWWFQRQRFYIDRHTSKGDHRAVQTHMWILSVVRIKVFSMYGYDYMKTIVLRRADLNEHIISERDFKYLYPSDFEDLQRVKDFQLGIKSYQTQLNLTKPRWDATGFKYKHDFTVTNSPRAVTFRDTYRVQMIMLFNEIHKFSDGTLHQIDEVLDYRSRNSRSTG</sequence>
<comment type="caution">
    <text evidence="2">The sequence shown here is derived from an EMBL/GenBank/DDBJ whole genome shotgun (WGS) entry which is preliminary data.</text>
</comment>
<accession>A0A699HUJ3</accession>
<reference evidence="2" key="1">
    <citation type="journal article" date="2019" name="Sci. Rep.">
        <title>Draft genome of Tanacetum cinerariifolium, the natural source of mosquito coil.</title>
        <authorList>
            <person name="Yamashiro T."/>
            <person name="Shiraishi A."/>
            <person name="Satake H."/>
            <person name="Nakayama K."/>
        </authorList>
    </citation>
    <scope>NUCLEOTIDE SEQUENCE</scope>
</reference>
<evidence type="ECO:0000256" key="1">
    <source>
        <dbReference type="SAM" id="MobiDB-lite"/>
    </source>
</evidence>
<evidence type="ECO:0000313" key="2">
    <source>
        <dbReference type="EMBL" id="GEY86684.1"/>
    </source>
</evidence>
<name>A0A699HUJ3_TANCI</name>
<feature type="region of interest" description="Disordered" evidence="1">
    <location>
        <begin position="171"/>
        <end position="208"/>
    </location>
</feature>
<feature type="compositionally biased region" description="Polar residues" evidence="1">
    <location>
        <begin position="32"/>
        <end position="47"/>
    </location>
</feature>